<dbReference type="AlphaFoldDB" id="A0A2N9LB08"/>
<evidence type="ECO:0000256" key="1">
    <source>
        <dbReference type="ARBA" id="ARBA00010641"/>
    </source>
</evidence>
<dbReference type="InterPro" id="IPR007627">
    <property type="entry name" value="RNA_pol_sigma70_r2"/>
</dbReference>
<dbReference type="Gene3D" id="1.10.10.10">
    <property type="entry name" value="Winged helix-like DNA-binding domain superfamily/Winged helix DNA-binding domain"/>
    <property type="match status" value="1"/>
</dbReference>
<evidence type="ECO:0000313" key="9">
    <source>
        <dbReference type="Proteomes" id="UP000239735"/>
    </source>
</evidence>
<proteinExistence type="inferred from homology"/>
<evidence type="ECO:0000256" key="2">
    <source>
        <dbReference type="ARBA" id="ARBA00023015"/>
    </source>
</evidence>
<keyword evidence="2" id="KW-0805">Transcription regulation</keyword>
<reference evidence="9" key="1">
    <citation type="submission" date="2018-02" db="EMBL/GenBank/DDBJ databases">
        <authorList>
            <person name="Hausmann B."/>
        </authorList>
    </citation>
    <scope>NUCLEOTIDE SEQUENCE [LARGE SCALE GENOMIC DNA]</scope>
    <source>
        <strain evidence="9">Peat soil MAG SbA5</strain>
    </source>
</reference>
<dbReference type="Proteomes" id="UP000239735">
    <property type="component" value="Unassembled WGS sequence"/>
</dbReference>
<dbReference type="Gene3D" id="1.10.1740.10">
    <property type="match status" value="1"/>
</dbReference>
<dbReference type="InterPro" id="IPR013325">
    <property type="entry name" value="RNA_pol_sigma_r2"/>
</dbReference>
<evidence type="ECO:0000256" key="3">
    <source>
        <dbReference type="ARBA" id="ARBA00023082"/>
    </source>
</evidence>
<dbReference type="OrthoDB" id="9784984at2"/>
<dbReference type="PANTHER" id="PTHR43133">
    <property type="entry name" value="RNA POLYMERASE ECF-TYPE SIGMA FACTO"/>
    <property type="match status" value="1"/>
</dbReference>
<dbReference type="NCBIfam" id="TIGR02937">
    <property type="entry name" value="sigma70-ECF"/>
    <property type="match status" value="1"/>
</dbReference>
<dbReference type="Pfam" id="PF04542">
    <property type="entry name" value="Sigma70_r2"/>
    <property type="match status" value="1"/>
</dbReference>
<accession>A0A2N9LB08</accession>
<dbReference type="GO" id="GO:0006352">
    <property type="term" value="P:DNA-templated transcription initiation"/>
    <property type="evidence" value="ECO:0007669"/>
    <property type="project" value="InterPro"/>
</dbReference>
<dbReference type="GO" id="GO:0003677">
    <property type="term" value="F:DNA binding"/>
    <property type="evidence" value="ECO:0007669"/>
    <property type="project" value="UniProtKB-KW"/>
</dbReference>
<organism evidence="8 9">
    <name type="scientific">Candidatus Sulfuritelmatomonas gaucii</name>
    <dbReference type="NCBI Taxonomy" id="2043161"/>
    <lineage>
        <taxon>Bacteria</taxon>
        <taxon>Pseudomonadati</taxon>
        <taxon>Acidobacteriota</taxon>
        <taxon>Terriglobia</taxon>
        <taxon>Terriglobales</taxon>
        <taxon>Acidobacteriaceae</taxon>
        <taxon>Candidatus Sulfuritelmatomonas</taxon>
    </lineage>
</organism>
<evidence type="ECO:0000259" key="6">
    <source>
        <dbReference type="Pfam" id="PF04542"/>
    </source>
</evidence>
<keyword evidence="5" id="KW-0804">Transcription</keyword>
<dbReference type="SUPFAM" id="SSF88659">
    <property type="entry name" value="Sigma3 and sigma4 domains of RNA polymerase sigma factors"/>
    <property type="match status" value="1"/>
</dbReference>
<dbReference type="InterPro" id="IPR013324">
    <property type="entry name" value="RNA_pol_sigma_r3/r4-like"/>
</dbReference>
<dbReference type="CDD" id="cd06171">
    <property type="entry name" value="Sigma70_r4"/>
    <property type="match status" value="1"/>
</dbReference>
<gene>
    <name evidence="8" type="ORF">SBA5_290078</name>
</gene>
<evidence type="ECO:0000256" key="5">
    <source>
        <dbReference type="ARBA" id="ARBA00023163"/>
    </source>
</evidence>
<feature type="domain" description="RNA polymerase sigma-70 region 2" evidence="6">
    <location>
        <begin position="23"/>
        <end position="89"/>
    </location>
</feature>
<dbReference type="Pfam" id="PF08281">
    <property type="entry name" value="Sigma70_r4_2"/>
    <property type="match status" value="1"/>
</dbReference>
<keyword evidence="3" id="KW-0731">Sigma factor</keyword>
<protein>
    <submittedName>
        <fullName evidence="8">Sigma-24, ECF subfamily</fullName>
    </submittedName>
</protein>
<dbReference type="InterPro" id="IPR013249">
    <property type="entry name" value="RNA_pol_sigma70_r4_t2"/>
</dbReference>
<evidence type="ECO:0000256" key="4">
    <source>
        <dbReference type="ARBA" id="ARBA00023125"/>
    </source>
</evidence>
<evidence type="ECO:0000313" key="8">
    <source>
        <dbReference type="EMBL" id="SPE20224.1"/>
    </source>
</evidence>
<comment type="similarity">
    <text evidence="1">Belongs to the sigma-70 factor family. ECF subfamily.</text>
</comment>
<dbReference type="EMBL" id="OKRB01000085">
    <property type="protein sequence ID" value="SPE20224.1"/>
    <property type="molecule type" value="Genomic_DNA"/>
</dbReference>
<dbReference type="SUPFAM" id="SSF88946">
    <property type="entry name" value="Sigma2 domain of RNA polymerase sigma factors"/>
    <property type="match status" value="1"/>
</dbReference>
<evidence type="ECO:0000259" key="7">
    <source>
        <dbReference type="Pfam" id="PF08281"/>
    </source>
</evidence>
<sequence>MPERASSVLDLFQQGDLDAFESLFRTHQRAVYGWILRIVRDPSAAEDLTVETFWRIHRAHARFQSERSFEPWARRIATRAALDWLRARRPEVELTDQVLADLPSAPAADPGVTADIRRRTAQAFARLPYRLRTAAILAVVEEQPHKEVAAALGITVTAVKLRVFRALRLLRKDLERQGIKP</sequence>
<dbReference type="InterPro" id="IPR014284">
    <property type="entry name" value="RNA_pol_sigma-70_dom"/>
</dbReference>
<keyword evidence="4" id="KW-0238">DNA-binding</keyword>
<dbReference type="InterPro" id="IPR036388">
    <property type="entry name" value="WH-like_DNA-bd_sf"/>
</dbReference>
<dbReference type="PANTHER" id="PTHR43133:SF8">
    <property type="entry name" value="RNA POLYMERASE SIGMA FACTOR HI_1459-RELATED"/>
    <property type="match status" value="1"/>
</dbReference>
<name>A0A2N9LB08_9BACT</name>
<dbReference type="InterPro" id="IPR039425">
    <property type="entry name" value="RNA_pol_sigma-70-like"/>
</dbReference>
<dbReference type="GO" id="GO:0016987">
    <property type="term" value="F:sigma factor activity"/>
    <property type="evidence" value="ECO:0007669"/>
    <property type="project" value="UniProtKB-KW"/>
</dbReference>
<feature type="domain" description="RNA polymerase sigma factor 70 region 4 type 2" evidence="7">
    <location>
        <begin position="120"/>
        <end position="170"/>
    </location>
</feature>